<dbReference type="SUPFAM" id="SSF46689">
    <property type="entry name" value="Homeodomain-like"/>
    <property type="match status" value="1"/>
</dbReference>
<dbReference type="InterPro" id="IPR009057">
    <property type="entry name" value="Homeodomain-like_sf"/>
</dbReference>
<dbReference type="PROSITE" id="PS50977">
    <property type="entry name" value="HTH_TETR_2"/>
    <property type="match status" value="1"/>
</dbReference>
<dbReference type="InterPro" id="IPR004111">
    <property type="entry name" value="Repressor_TetR_C"/>
</dbReference>
<dbReference type="PANTHER" id="PTHR30055">
    <property type="entry name" value="HTH-TYPE TRANSCRIPTIONAL REGULATOR RUTR"/>
    <property type="match status" value="1"/>
</dbReference>
<evidence type="ECO:0000313" key="7">
    <source>
        <dbReference type="EMBL" id="CCH77443.1"/>
    </source>
</evidence>
<dbReference type="PANTHER" id="PTHR30055:SF151">
    <property type="entry name" value="TRANSCRIPTIONAL REGULATORY PROTEIN"/>
    <property type="match status" value="1"/>
</dbReference>
<evidence type="ECO:0000256" key="4">
    <source>
        <dbReference type="PROSITE-ProRule" id="PRU00335"/>
    </source>
</evidence>
<feature type="region of interest" description="Disordered" evidence="5">
    <location>
        <begin position="175"/>
        <end position="215"/>
    </location>
</feature>
<dbReference type="InterPro" id="IPR050109">
    <property type="entry name" value="HTH-type_TetR-like_transc_reg"/>
</dbReference>
<evidence type="ECO:0000256" key="1">
    <source>
        <dbReference type="ARBA" id="ARBA00023015"/>
    </source>
</evidence>
<dbReference type="Gene3D" id="1.10.357.10">
    <property type="entry name" value="Tetracycline Repressor, domain 2"/>
    <property type="match status" value="1"/>
</dbReference>
<organism evidence="7 8">
    <name type="scientific">Nostocoides japonicum T1-X7</name>
    <dbReference type="NCBI Taxonomy" id="1194083"/>
    <lineage>
        <taxon>Bacteria</taxon>
        <taxon>Bacillati</taxon>
        <taxon>Actinomycetota</taxon>
        <taxon>Actinomycetes</taxon>
        <taxon>Micrococcales</taxon>
        <taxon>Intrasporangiaceae</taxon>
        <taxon>Nostocoides</taxon>
    </lineage>
</organism>
<dbReference type="EMBL" id="CAJB01000109">
    <property type="protein sequence ID" value="CCH77443.1"/>
    <property type="molecule type" value="Genomic_DNA"/>
</dbReference>
<dbReference type="STRING" id="1194083.BN12_1970003"/>
<dbReference type="RefSeq" id="WP_200901244.1">
    <property type="nucleotide sequence ID" value="NZ_HF570958.1"/>
</dbReference>
<feature type="compositionally biased region" description="Gly residues" evidence="5">
    <location>
        <begin position="184"/>
        <end position="206"/>
    </location>
</feature>
<evidence type="ECO:0000259" key="6">
    <source>
        <dbReference type="PROSITE" id="PS50977"/>
    </source>
</evidence>
<dbReference type="Pfam" id="PF00440">
    <property type="entry name" value="TetR_N"/>
    <property type="match status" value="1"/>
</dbReference>
<name>A0A077LUF3_9MICO</name>
<dbReference type="SUPFAM" id="SSF48498">
    <property type="entry name" value="Tetracyclin repressor-like, C-terminal domain"/>
    <property type="match status" value="1"/>
</dbReference>
<keyword evidence="2 4" id="KW-0238">DNA-binding</keyword>
<evidence type="ECO:0000256" key="5">
    <source>
        <dbReference type="SAM" id="MobiDB-lite"/>
    </source>
</evidence>
<comment type="caution">
    <text evidence="7">The sequence shown here is derived from an EMBL/GenBank/DDBJ whole genome shotgun (WGS) entry which is preliminary data.</text>
</comment>
<protein>
    <submittedName>
        <fullName evidence="7">Putative transcriptional regulator</fullName>
    </submittedName>
</protein>
<feature type="domain" description="HTH tetR-type" evidence="6">
    <location>
        <begin position="27"/>
        <end position="87"/>
    </location>
</feature>
<keyword evidence="8" id="KW-1185">Reference proteome</keyword>
<keyword evidence="1" id="KW-0805">Transcription regulation</keyword>
<keyword evidence="3" id="KW-0804">Transcription</keyword>
<sequence>MTDAPLPRYLQLLWGVEPSGRRGPRPSLTIEAIGDVAVRLADEGGLEAVSMKAVADELGMTTMSLYRYVDAKDDLYAVMLDRAYGSPPARLAARGGWRTRLDAWARAITGQLLAHPWVVTVPMTSPPMTPQVLSWTDRGLLALSPTRLTEQEKLSSLLVVDGFVRQHVTQSLTLGLAGPRARDGGGSGSGGNSGSSGGSGSGGSSGSGDAEAAEPSWPAPVVGLIGADRFPYLVAATPQLLDDEGDFFTEELDFGLRVVLDGIAALVARRG</sequence>
<dbReference type="InterPro" id="IPR036271">
    <property type="entry name" value="Tet_transcr_reg_TetR-rel_C_sf"/>
</dbReference>
<feature type="DNA-binding region" description="H-T-H motif" evidence="4">
    <location>
        <begin position="50"/>
        <end position="69"/>
    </location>
</feature>
<dbReference type="AlphaFoldDB" id="A0A077LUF3"/>
<dbReference type="InterPro" id="IPR001647">
    <property type="entry name" value="HTH_TetR"/>
</dbReference>
<dbReference type="Pfam" id="PF02909">
    <property type="entry name" value="TetR_C_1"/>
    <property type="match status" value="1"/>
</dbReference>
<dbReference type="GO" id="GO:0045892">
    <property type="term" value="P:negative regulation of DNA-templated transcription"/>
    <property type="evidence" value="ECO:0007669"/>
    <property type="project" value="InterPro"/>
</dbReference>
<evidence type="ECO:0000256" key="3">
    <source>
        <dbReference type="ARBA" id="ARBA00023163"/>
    </source>
</evidence>
<dbReference type="Proteomes" id="UP000035721">
    <property type="component" value="Unassembled WGS sequence"/>
</dbReference>
<evidence type="ECO:0000256" key="2">
    <source>
        <dbReference type="ARBA" id="ARBA00023125"/>
    </source>
</evidence>
<dbReference type="GO" id="GO:0003700">
    <property type="term" value="F:DNA-binding transcription factor activity"/>
    <property type="evidence" value="ECO:0007669"/>
    <property type="project" value="TreeGrafter"/>
</dbReference>
<reference evidence="7 8" key="1">
    <citation type="journal article" date="2013" name="ISME J.">
        <title>A metabolic model for members of the genus Tetrasphaera involved in enhanced biological phosphorus removal.</title>
        <authorList>
            <person name="Kristiansen R."/>
            <person name="Nguyen H.T.T."/>
            <person name="Saunders A.M."/>
            <person name="Nielsen J.L."/>
            <person name="Wimmer R."/>
            <person name="Le V.Q."/>
            <person name="McIlroy S.J."/>
            <person name="Petrovski S."/>
            <person name="Seviour R.J."/>
            <person name="Calteau A."/>
            <person name="Nielsen K.L."/>
            <person name="Nielsen P.H."/>
        </authorList>
    </citation>
    <scope>NUCLEOTIDE SEQUENCE [LARGE SCALE GENOMIC DNA]</scope>
    <source>
        <strain evidence="7 8">T1-X7</strain>
    </source>
</reference>
<gene>
    <name evidence="7" type="ORF">BN12_1970003</name>
</gene>
<dbReference type="GO" id="GO:0000976">
    <property type="term" value="F:transcription cis-regulatory region binding"/>
    <property type="evidence" value="ECO:0007669"/>
    <property type="project" value="TreeGrafter"/>
</dbReference>
<proteinExistence type="predicted"/>
<accession>A0A077LUF3</accession>
<dbReference type="Gene3D" id="1.10.10.60">
    <property type="entry name" value="Homeodomain-like"/>
    <property type="match status" value="1"/>
</dbReference>
<evidence type="ECO:0000313" key="8">
    <source>
        <dbReference type="Proteomes" id="UP000035721"/>
    </source>
</evidence>